<dbReference type="PANTHER" id="PTHR11807:SF12">
    <property type="entry name" value="CYTOPLASMIC TRNA 2-THIOLATION PROTEIN 1"/>
    <property type="match status" value="1"/>
</dbReference>
<evidence type="ECO:0000259" key="8">
    <source>
        <dbReference type="Pfam" id="PF01171"/>
    </source>
</evidence>
<accession>A0ABQ7J4P3</accession>
<keyword evidence="3 6" id="KW-0808">Transferase</keyword>
<feature type="region of interest" description="Disordered" evidence="7">
    <location>
        <begin position="1"/>
        <end position="21"/>
    </location>
</feature>
<dbReference type="EC" id="2.7.7.-" evidence="6"/>
<evidence type="ECO:0000313" key="10">
    <source>
        <dbReference type="EMBL" id="KAF8818157.1"/>
    </source>
</evidence>
<dbReference type="Pfam" id="PF16503">
    <property type="entry name" value="zn-ribbon_14"/>
    <property type="match status" value="1"/>
</dbReference>
<dbReference type="PIRSF" id="PIRSF004976">
    <property type="entry name" value="ATPase_YdaO"/>
    <property type="match status" value="1"/>
</dbReference>
<evidence type="ECO:0000259" key="9">
    <source>
        <dbReference type="Pfam" id="PF16503"/>
    </source>
</evidence>
<comment type="function">
    <text evidence="6">Plays a central role in 2-thiolation of mcm(5)S(2)U at tRNA wobble positions of tRNA(Lys), tRNA(Glu) and tRNA(Gln). Directly binds tRNAs and probably acts by catalyzing adenylation of tRNAs, an intermediate required for 2-thiolation. It is unclear whether it acts as a sulfurtransferase that transfers sulfur from thiocarboxylated URM1 onto the uridine of tRNAs at wobble position.</text>
</comment>
<dbReference type="InterPro" id="IPR035107">
    <property type="entry name" value="tRNA_thiolation_TtcA_Ctu1"/>
</dbReference>
<sequence length="375" mass="42250">MEVLNQTSQSLTSPSPAPSNPYRPLRLCQTCGKNRSAISRPPHRQLLCQECFLSAFERDVYEVIVSQRLFTRGEKVAIGVSGGKDSSVLAYVMHTLNERHNMGLELFLLAIDEGISGYRDDALETVKRNEQRLQLPLTICSYQKLYGWTMDEIVRRTGKKNNCTFCGVFRRQALERGAAFLKVNKLSTGHNADDVAETVLMNFLRGDINRLNRCADALTGGDTNPAENEVSAAAMESSNSGWNLPRCKPLIYCYEKEIVLYAHFKGLEYFSTECIYSPNAYRGYARDFIKQIELCNPMYILQIIHSAQQVQQKRSASFPPGHSNLQKCCRCGFMSSNTVCKACILLEGLEKGNYSIARTRTKKKIPTLTPCYEKA</sequence>
<proteinExistence type="inferred from homology"/>
<evidence type="ECO:0000256" key="6">
    <source>
        <dbReference type="HAMAP-Rule" id="MF_03053"/>
    </source>
</evidence>
<dbReference type="Pfam" id="PF01171">
    <property type="entry name" value="ATP_bind_3"/>
    <property type="match status" value="1"/>
</dbReference>
<dbReference type="NCBIfam" id="TIGR00269">
    <property type="entry name" value="TIGR00269 family protein"/>
    <property type="match status" value="1"/>
</dbReference>
<keyword evidence="5 6" id="KW-0694">RNA-binding</keyword>
<evidence type="ECO:0000256" key="7">
    <source>
        <dbReference type="SAM" id="MobiDB-lite"/>
    </source>
</evidence>
<dbReference type="InterPro" id="IPR014729">
    <property type="entry name" value="Rossmann-like_a/b/a_fold"/>
</dbReference>
<evidence type="ECO:0000313" key="11">
    <source>
        <dbReference type="Proteomes" id="UP000823046"/>
    </source>
</evidence>
<evidence type="ECO:0000256" key="4">
    <source>
        <dbReference type="ARBA" id="ARBA00022694"/>
    </source>
</evidence>
<keyword evidence="2 6" id="KW-0820">tRNA-binding</keyword>
<dbReference type="InterPro" id="IPR056369">
    <property type="entry name" value="CTU1-like_ATP-bd"/>
</dbReference>
<dbReference type="PANTHER" id="PTHR11807">
    <property type="entry name" value="ATPASES OF THE PP SUPERFAMILY-RELATED"/>
    <property type="match status" value="1"/>
</dbReference>
<evidence type="ECO:0000256" key="5">
    <source>
        <dbReference type="ARBA" id="ARBA00022884"/>
    </source>
</evidence>
<comment type="pathway">
    <text evidence="6">tRNA modification; 5-methoxycarbonylmethyl-2-thiouridine-tRNA biosynthesis.</text>
</comment>
<dbReference type="InterPro" id="IPR032442">
    <property type="entry name" value="CTU1_C"/>
</dbReference>
<dbReference type="InterPro" id="IPR011063">
    <property type="entry name" value="TilS/TtcA_N"/>
</dbReference>
<gene>
    <name evidence="10" type="ORF">IE077_004352</name>
</gene>
<dbReference type="CDD" id="cd01713">
    <property type="entry name" value="CTU1-like"/>
    <property type="match status" value="1"/>
</dbReference>
<evidence type="ECO:0000256" key="2">
    <source>
        <dbReference type="ARBA" id="ARBA00022555"/>
    </source>
</evidence>
<dbReference type="InterPro" id="IPR000541">
    <property type="entry name" value="Ncs6/Tuc1/Ctu1"/>
</dbReference>
<comment type="subcellular location">
    <subcellularLocation>
        <location evidence="6">Cytoplasm</location>
    </subcellularLocation>
</comment>
<keyword evidence="11" id="KW-1185">Reference proteome</keyword>
<dbReference type="Proteomes" id="UP000823046">
    <property type="component" value="Unassembled WGS sequence"/>
</dbReference>
<dbReference type="EMBL" id="JADAQX010001087">
    <property type="protein sequence ID" value="KAF8818157.1"/>
    <property type="molecule type" value="Genomic_DNA"/>
</dbReference>
<feature type="compositionally biased region" description="Polar residues" evidence="7">
    <location>
        <begin position="1"/>
        <end position="14"/>
    </location>
</feature>
<feature type="domain" description="Cytoplasmic tRNA 2-thiolation protein 1 C-terminal" evidence="9">
    <location>
        <begin position="326"/>
        <end position="353"/>
    </location>
</feature>
<dbReference type="HAMAP" id="MF_03053">
    <property type="entry name" value="CTU1"/>
    <property type="match status" value="1"/>
</dbReference>
<feature type="domain" description="tRNA(Ile)-lysidine/2-thiocytidine synthase N-terminal" evidence="8">
    <location>
        <begin position="75"/>
        <end position="290"/>
    </location>
</feature>
<keyword evidence="4 6" id="KW-0819">tRNA processing</keyword>
<evidence type="ECO:0000256" key="3">
    <source>
        <dbReference type="ARBA" id="ARBA00022679"/>
    </source>
</evidence>
<keyword evidence="1 6" id="KW-0963">Cytoplasm</keyword>
<reference evidence="10 11" key="1">
    <citation type="journal article" date="2020" name="bioRxiv">
        <title>Metabolic contributions of an alphaproteobacterial endosymbiont in the apicomplexan Cardiosporidium cionae.</title>
        <authorList>
            <person name="Hunter E.S."/>
            <person name="Paight C.J."/>
            <person name="Lane C.E."/>
        </authorList>
    </citation>
    <scope>NUCLEOTIDE SEQUENCE [LARGE SCALE GENOMIC DNA]</scope>
    <source>
        <strain evidence="10">ESH_2018</strain>
    </source>
</reference>
<name>A0ABQ7J4P3_9APIC</name>
<organism evidence="10 11">
    <name type="scientific">Cardiosporidium cionae</name>
    <dbReference type="NCBI Taxonomy" id="476202"/>
    <lineage>
        <taxon>Eukaryota</taxon>
        <taxon>Sar</taxon>
        <taxon>Alveolata</taxon>
        <taxon>Apicomplexa</taxon>
        <taxon>Aconoidasida</taxon>
        <taxon>Nephromycida</taxon>
        <taxon>Cardiosporidium</taxon>
    </lineage>
</organism>
<comment type="similarity">
    <text evidence="6">Belongs to the TtcA family. CTU1/NCS6/ATPBD3 subfamily.</text>
</comment>
<dbReference type="SUPFAM" id="SSF52402">
    <property type="entry name" value="Adenine nucleotide alpha hydrolases-like"/>
    <property type="match status" value="1"/>
</dbReference>
<comment type="caution">
    <text evidence="10">The sequence shown here is derived from an EMBL/GenBank/DDBJ whole genome shotgun (WGS) entry which is preliminary data.</text>
</comment>
<dbReference type="Gene3D" id="3.40.50.620">
    <property type="entry name" value="HUPs"/>
    <property type="match status" value="1"/>
</dbReference>
<evidence type="ECO:0000256" key="1">
    <source>
        <dbReference type="ARBA" id="ARBA00022490"/>
    </source>
</evidence>
<protein>
    <recommendedName>
        <fullName evidence="6">Cytoplasmic tRNA 2-thiolation protein 1</fullName>
        <ecNumber evidence="6">2.7.7.-</ecNumber>
    </recommendedName>
    <alternativeName>
        <fullName evidence="6">Cytoplasmic tRNA adenylyltransferase 1</fullName>
    </alternativeName>
</protein>